<evidence type="ECO:0000313" key="1">
    <source>
        <dbReference type="EMBL" id="QDH87598.1"/>
    </source>
</evidence>
<sequence length="125" mass="14412">MTTFVRDAHAWRQDQRLVLMLTDRFYFAELYRKADKERFVVIARNPIHLFRVTSALVESGVARHIYTSTSSVPLQEIREIEGSVLVNRGWVVIPNLAGTLRSAFQIPLETRSYVYLLNGTWDAAL</sequence>
<protein>
    <submittedName>
        <fullName evidence="1">Uncharacterized protein</fullName>
    </submittedName>
</protein>
<gene>
    <name evidence="1" type="ORF">H3RhizoL146347e1371_000002</name>
</gene>
<organism evidence="1">
    <name type="scientific">Leviviridae sp</name>
    <dbReference type="NCBI Taxonomy" id="2027243"/>
    <lineage>
        <taxon>Viruses</taxon>
        <taxon>Riboviria</taxon>
        <taxon>Orthornavirae</taxon>
        <taxon>Lenarviricota</taxon>
        <taxon>Leviviricetes</taxon>
        <taxon>Norzivirales</taxon>
        <taxon>Fiersviridae</taxon>
    </lineage>
</organism>
<name>A0A514D1V1_9VIRU</name>
<dbReference type="EMBL" id="MN033501">
    <property type="protein sequence ID" value="QDH87598.1"/>
    <property type="molecule type" value="Genomic_RNA"/>
</dbReference>
<proteinExistence type="predicted"/>
<reference evidence="1" key="1">
    <citation type="submission" date="2019-05" db="EMBL/GenBank/DDBJ databases">
        <title>Metatranscriptomic reconstruction reveals RNA viruses with the potential to shape carbon cycling in soil.</title>
        <authorList>
            <person name="Starr E.P."/>
            <person name="Nuccio E."/>
            <person name="Pett-Ridge J."/>
            <person name="Banfield J.F."/>
            <person name="Firestone M.K."/>
        </authorList>
    </citation>
    <scope>NUCLEOTIDE SEQUENCE</scope>
    <source>
        <strain evidence="1">H3_Rhizo_Litter_14_scaffold_6347_e_137_1</strain>
    </source>
</reference>
<accession>A0A514D1V1</accession>